<evidence type="ECO:0000313" key="2">
    <source>
        <dbReference type="Proteomes" id="UP000555828"/>
    </source>
</evidence>
<name>A0A841GRP3_9BACT</name>
<dbReference type="RefSeq" id="WP_184618492.1">
    <property type="nucleotide sequence ID" value="NZ_JACHEX010000001.1"/>
</dbReference>
<sequence length="176" mass="20781">MFNFIENIAGKRDFFIYGTLHFDVYDQSNKNLQSDITLDATIVNLEHFFVRIYKPEFLKDIQIEFNSLTKTTYYKYNNYKVVDISAIDVDYIYEILKTIFSFLSSSLFTIYEDQENLTLIPAGAPFLKRLGLEPTKINVYFDKDSLKKIMFTTDDSTENITITFDKFQILNLENQR</sequence>
<dbReference type="EMBL" id="JACHEX010000001">
    <property type="protein sequence ID" value="MBB6061720.1"/>
    <property type="molecule type" value="Genomic_DNA"/>
</dbReference>
<evidence type="ECO:0000313" key="1">
    <source>
        <dbReference type="EMBL" id="MBB6061720.1"/>
    </source>
</evidence>
<dbReference type="AlphaFoldDB" id="A0A841GRP3"/>
<dbReference type="Proteomes" id="UP000555828">
    <property type="component" value="Unassembled WGS sequence"/>
</dbReference>
<keyword evidence="2" id="KW-1185">Reference proteome</keyword>
<protein>
    <submittedName>
        <fullName evidence="1">Uncharacterized protein</fullName>
    </submittedName>
</protein>
<accession>A0A841GRP3</accession>
<gene>
    <name evidence="1" type="ORF">HNP65_000142</name>
</gene>
<reference evidence="1 2" key="1">
    <citation type="submission" date="2020-08" db="EMBL/GenBank/DDBJ databases">
        <title>Genomic Encyclopedia of Type Strains, Phase IV (KMG-IV): sequencing the most valuable type-strain genomes for metagenomic binning, comparative biology and taxonomic classification.</title>
        <authorList>
            <person name="Goeker M."/>
        </authorList>
    </citation>
    <scope>NUCLEOTIDE SEQUENCE [LARGE SCALE GENOMIC DNA]</scope>
    <source>
        <strain evidence="1 2">DSM 13481</strain>
    </source>
</reference>
<comment type="caution">
    <text evidence="1">The sequence shown here is derived from an EMBL/GenBank/DDBJ whole genome shotgun (WGS) entry which is preliminary data.</text>
</comment>
<organism evidence="1 2">
    <name type="scientific">Thermosipho japonicus</name>
    <dbReference type="NCBI Taxonomy" id="90323"/>
    <lineage>
        <taxon>Bacteria</taxon>
        <taxon>Thermotogati</taxon>
        <taxon>Thermotogota</taxon>
        <taxon>Thermotogae</taxon>
        <taxon>Thermotogales</taxon>
        <taxon>Fervidobacteriaceae</taxon>
        <taxon>Thermosipho</taxon>
    </lineage>
</organism>
<proteinExistence type="predicted"/>